<dbReference type="InterPro" id="IPR020845">
    <property type="entry name" value="AMP-binding_CS"/>
</dbReference>
<proteinExistence type="predicted"/>
<dbReference type="PROSITE" id="PS50075">
    <property type="entry name" value="CARRIER"/>
    <property type="match status" value="1"/>
</dbReference>
<dbReference type="Gene3D" id="3.40.50.1820">
    <property type="entry name" value="alpha/beta hydrolase"/>
    <property type="match status" value="1"/>
</dbReference>
<dbReference type="Pfam" id="PF13193">
    <property type="entry name" value="AMP-binding_C"/>
    <property type="match status" value="1"/>
</dbReference>
<dbReference type="InterPro" id="IPR020806">
    <property type="entry name" value="PKS_PP-bd"/>
</dbReference>
<dbReference type="Gene3D" id="3.30.559.10">
    <property type="entry name" value="Chloramphenicol acetyltransferase-like domain"/>
    <property type="match status" value="2"/>
</dbReference>
<evidence type="ECO:0000259" key="4">
    <source>
        <dbReference type="PROSITE" id="PS50075"/>
    </source>
</evidence>
<organism evidence="5 6">
    <name type="scientific">Massilia frigida</name>
    <dbReference type="NCBI Taxonomy" id="2609281"/>
    <lineage>
        <taxon>Bacteria</taxon>
        <taxon>Pseudomonadati</taxon>
        <taxon>Pseudomonadota</taxon>
        <taxon>Betaproteobacteria</taxon>
        <taxon>Burkholderiales</taxon>
        <taxon>Oxalobacteraceae</taxon>
        <taxon>Telluria group</taxon>
        <taxon>Massilia</taxon>
    </lineage>
</organism>
<keyword evidence="3" id="KW-0597">Phosphoprotein</keyword>
<evidence type="ECO:0000256" key="2">
    <source>
        <dbReference type="ARBA" id="ARBA00022450"/>
    </source>
</evidence>
<dbReference type="Gene3D" id="3.40.50.980">
    <property type="match status" value="2"/>
</dbReference>
<accession>A0ABX0NCK9</accession>
<dbReference type="PANTHER" id="PTHR45527">
    <property type="entry name" value="NONRIBOSOMAL PEPTIDE SYNTHETASE"/>
    <property type="match status" value="1"/>
</dbReference>
<dbReference type="Proteomes" id="UP000621455">
    <property type="component" value="Unassembled WGS sequence"/>
</dbReference>
<dbReference type="InterPro" id="IPR000873">
    <property type="entry name" value="AMP-dep_synth/lig_dom"/>
</dbReference>
<dbReference type="SUPFAM" id="SSF47336">
    <property type="entry name" value="ACP-like"/>
    <property type="match status" value="1"/>
</dbReference>
<comment type="cofactor">
    <cofactor evidence="1">
        <name>pantetheine 4'-phosphate</name>
        <dbReference type="ChEBI" id="CHEBI:47942"/>
    </cofactor>
</comment>
<dbReference type="InterPro" id="IPR045851">
    <property type="entry name" value="AMP-bd_C_sf"/>
</dbReference>
<keyword evidence="2" id="KW-0596">Phosphopantetheine</keyword>
<dbReference type="PROSITE" id="PS00455">
    <property type="entry name" value="AMP_BINDING"/>
    <property type="match status" value="1"/>
</dbReference>
<dbReference type="Pfam" id="PF00501">
    <property type="entry name" value="AMP-binding"/>
    <property type="match status" value="1"/>
</dbReference>
<dbReference type="SUPFAM" id="SSF56801">
    <property type="entry name" value="Acetyl-CoA synthetase-like"/>
    <property type="match status" value="1"/>
</dbReference>
<dbReference type="Gene3D" id="2.30.38.10">
    <property type="entry name" value="Luciferase, Domain 3"/>
    <property type="match status" value="1"/>
</dbReference>
<dbReference type="InterPro" id="IPR010071">
    <property type="entry name" value="AA_adenyl_dom"/>
</dbReference>
<dbReference type="InterPro" id="IPR036736">
    <property type="entry name" value="ACP-like_sf"/>
</dbReference>
<dbReference type="NCBIfam" id="TIGR01733">
    <property type="entry name" value="AA-adenyl-dom"/>
    <property type="match status" value="1"/>
</dbReference>
<dbReference type="InterPro" id="IPR025110">
    <property type="entry name" value="AMP-bd_C"/>
</dbReference>
<comment type="caution">
    <text evidence="5">The sequence shown here is derived from an EMBL/GenBank/DDBJ whole genome shotgun (WGS) entry which is preliminary data.</text>
</comment>
<dbReference type="RefSeq" id="WP_167087235.1">
    <property type="nucleotide sequence ID" value="NZ_WHJG01000011.1"/>
</dbReference>
<protein>
    <submittedName>
        <fullName evidence="5">Amino acid adenylation domain-containing protein</fullName>
    </submittedName>
</protein>
<keyword evidence="6" id="KW-1185">Reference proteome</keyword>
<evidence type="ECO:0000256" key="1">
    <source>
        <dbReference type="ARBA" id="ARBA00001957"/>
    </source>
</evidence>
<dbReference type="CDD" id="cd19531">
    <property type="entry name" value="LCL_NRPS-like"/>
    <property type="match status" value="1"/>
</dbReference>
<dbReference type="EMBL" id="WHJG01000011">
    <property type="protein sequence ID" value="NHZ80287.1"/>
    <property type="molecule type" value="Genomic_DNA"/>
</dbReference>
<sequence length="1466" mass="158494">MQHTEQQHDIEGFRPSVQQVRLWQANVAGAGAVLHAQLDGDIDAGRLRLALEAAVARHEILRTRLHAVAGMRTPVQVIDEHAAVHWLEAAPHEEAGLASALLAGVGRAGQPSLAAALVRVAPRQHRLVLLAPLGNADAATLCLLLREVEQAYRHDQADEPGVQYADFAEWQHEFMAGADSGAAHAFWLRQADAALDKTRHPLARRAPAASAMASLARQHDARWSDDLLSAAAGLGTTPSTILSVCWSILLQRQLGLAAVMLGWRHDGRSDATRTALGPYAKTLPLLAAHNEEWTLGALTRAQDALLAEAQSCHESASPADLPYLFARRCGADAGGAWRIVGADERSATHALCLEAEEGGQLTLHYDSGRFSEQAAALLLDQVAALAGRACRQPRQPLHALSALDEAQALRLAALNRTASAIEGPDLLHALFEVQAERRPGAVAVEFGTQSLTYGELNARANQLAHRLRRAGVAPETAVGLYAGRALEAVVGMLGILKAGGAYLPLDPAYPAERLAFVLDDTQAALVLTVAGHAATLPPGTQTLLLDDATLALEDTANPAPRNAPDSLAYIIYTSGSTGQPKGVMVSHRNAVHSTMARWQEYDVECESFLLSSSFAFDSSVAGLFWTLSQGARLCLPSDEAVQDADAMARLIELHRVSHVLMLASFYSLVLETAPAARLASLRCAIVAGEACPAALVARHRARCPQARLYNEYGPTEASVWCTLHETGSDDEGDGGVLPIGKAIANMRVHVLDKQLSPLPQGIAGDIYLGGTGIARGYLRRPDLSAERFIPDPFGPPGTRLYRTGDIGRFDSDGCLDFLGRIDQQVKIRGFRVELGEIEARLADHAAVREAAVVARADKNGDLRLLAYVVARGAAPASTLLQQHLQQRLPSHMVPADIIVLDAFPLTPNGKLDRASLSRAALSRAALPEPRHDKRPAYRAPRDQSERLMVQIWEQVLGAERIGLDDDFFALGGHSLVATRLVSRVRALLGREVAVRAVFQHPRLGHFAEHVAAQAQGQGAPMQRAARGQPLPLSFPQLRLWQFDREHPHSTVYNVPSAVRLLGELDRDAMQRAFDELVRRHEALRTTLAWDAAAGMPLQTIHPAGAVQLALAELGDGGDEALLRLLSAEEQRPFDLGAGPLMRAGLIRASEREHILWITLHHIVSDRWSMQVLVRELGALYAAFSAGKASPLPEPAFQYADFAAWQRQQVSGGALQGQLDFWTGQLRADQPPLHLPGMRPRPERASYRGETYRFEIGSALAARIDTLCREQGATPFMTMLAAFKALLAIRSGEVDVPVGILLANRNRLELEGLTGCLINMLALRAELAPDSSFAGYLGRVRDTVLAAQANQDVPFECVVEAVKPQLAAGVSPLFQVLFDVHHERILQSTGMGGLAFGDAPEPHSPTTHVDLMVGIAEREDGLRASFVYRTDLFDDAMMAELARDYTRLLEAMVSAPDTAIRLLRQSS</sequence>
<dbReference type="CDD" id="cd05930">
    <property type="entry name" value="A_NRPS"/>
    <property type="match status" value="1"/>
</dbReference>
<dbReference type="InterPro" id="IPR001242">
    <property type="entry name" value="Condensation_dom"/>
</dbReference>
<evidence type="ECO:0000313" key="6">
    <source>
        <dbReference type="Proteomes" id="UP000621455"/>
    </source>
</evidence>
<dbReference type="PANTHER" id="PTHR45527:SF1">
    <property type="entry name" value="FATTY ACID SYNTHASE"/>
    <property type="match status" value="1"/>
</dbReference>
<dbReference type="Pfam" id="PF00668">
    <property type="entry name" value="Condensation"/>
    <property type="match status" value="2"/>
</dbReference>
<evidence type="ECO:0000256" key="3">
    <source>
        <dbReference type="ARBA" id="ARBA00022553"/>
    </source>
</evidence>
<gene>
    <name evidence="5" type="ORF">F2P44_13530</name>
</gene>
<dbReference type="Gene3D" id="3.30.300.30">
    <property type="match status" value="1"/>
</dbReference>
<dbReference type="InterPro" id="IPR009081">
    <property type="entry name" value="PP-bd_ACP"/>
</dbReference>
<feature type="domain" description="Carrier" evidence="4">
    <location>
        <begin position="939"/>
        <end position="1014"/>
    </location>
</feature>
<name>A0ABX0NCK9_9BURK</name>
<dbReference type="PROSITE" id="PS00012">
    <property type="entry name" value="PHOSPHOPANTETHEINE"/>
    <property type="match status" value="1"/>
</dbReference>
<reference evidence="5 6" key="1">
    <citation type="submission" date="2019-10" db="EMBL/GenBank/DDBJ databases">
        <title>Taxonomy of Antarctic Massilia spp.: description of Massilia rubra sp. nov., Massilia aquatica sp. nov., Massilia mucilaginosa sp. nov., Massilia frigida sp. nov. isolated from streams, lakes and regoliths.</title>
        <authorList>
            <person name="Holochova P."/>
            <person name="Sedlacek I."/>
            <person name="Kralova S."/>
            <person name="Maslanova I."/>
            <person name="Busse H.-J."/>
            <person name="Stankova E."/>
            <person name="Vrbovska V."/>
            <person name="Kovarovic V."/>
            <person name="Bartak M."/>
            <person name="Svec P."/>
            <person name="Pantucek R."/>
        </authorList>
    </citation>
    <scope>NUCLEOTIDE SEQUENCE [LARGE SCALE GENOMIC DNA]</scope>
    <source>
        <strain evidence="5 6">CCM 8695</strain>
    </source>
</reference>
<dbReference type="InterPro" id="IPR029058">
    <property type="entry name" value="AB_hydrolase_fold"/>
</dbReference>
<dbReference type="InterPro" id="IPR006162">
    <property type="entry name" value="Ppantetheine_attach_site"/>
</dbReference>
<dbReference type="Pfam" id="PF00550">
    <property type="entry name" value="PP-binding"/>
    <property type="match status" value="1"/>
</dbReference>
<dbReference type="SUPFAM" id="SSF52777">
    <property type="entry name" value="CoA-dependent acyltransferases"/>
    <property type="match status" value="4"/>
</dbReference>
<dbReference type="SMART" id="SM00823">
    <property type="entry name" value="PKS_PP"/>
    <property type="match status" value="1"/>
</dbReference>
<dbReference type="InterPro" id="IPR023213">
    <property type="entry name" value="CAT-like_dom_sf"/>
</dbReference>
<evidence type="ECO:0000313" key="5">
    <source>
        <dbReference type="EMBL" id="NHZ80287.1"/>
    </source>
</evidence>
<dbReference type="Gene3D" id="3.30.559.30">
    <property type="entry name" value="Nonribosomal peptide synthetase, condensation domain"/>
    <property type="match status" value="2"/>
</dbReference>